<protein>
    <recommendedName>
        <fullName evidence="2">F5/8 type C domain-containing protein</fullName>
    </recommendedName>
</protein>
<evidence type="ECO:0000313" key="1">
    <source>
        <dbReference type="EMBL" id="CAD8297182.1"/>
    </source>
</evidence>
<name>A0A7R9Z0D1_9CHLO</name>
<gene>
    <name evidence="1" type="ORF">CEUR00632_LOCUS13900</name>
</gene>
<evidence type="ECO:0008006" key="2">
    <source>
        <dbReference type="Google" id="ProtNLM"/>
    </source>
</evidence>
<dbReference type="EMBL" id="HBEC01030084">
    <property type="protein sequence ID" value="CAD8297182.1"/>
    <property type="molecule type" value="Transcribed_RNA"/>
</dbReference>
<proteinExistence type="predicted"/>
<sequence length="332" mass="36021">MHAVSVQVGDIELRAELPHRCTPLEAHQVTVLSSAYNTVPDAAARASAAGRLAPDFGISWSPATVSELRARIPMHPDVASSSSLPRGQPDVVGVVRGGRLGWVLGEGRVSGWYDHPVEICMDPQLTGDPDAPATTRAMLASRPPKEPLTDVDHMHTVSFRRSYPDGEMQLVYEHDRPIVVEGYGFRSGNNYSRGDPQSWTLEAEAQSGDWVALHSVTNFQFPDRSAQVLLYLPDNSIAAARYRLVITEANAMLGLLHLQDVLLYTTFPRGDVVPDDVVPLQHRELAHVTLKLKPREAHGGVVRASGYRVAGAGGAGGAAPTSWILEGFTSEW</sequence>
<organism evidence="1">
    <name type="scientific">Chlamydomonas euryale</name>
    <dbReference type="NCBI Taxonomy" id="1486919"/>
    <lineage>
        <taxon>Eukaryota</taxon>
        <taxon>Viridiplantae</taxon>
        <taxon>Chlorophyta</taxon>
        <taxon>core chlorophytes</taxon>
        <taxon>Chlorophyceae</taxon>
        <taxon>CS clade</taxon>
        <taxon>Chlamydomonadales</taxon>
        <taxon>Chlamydomonadaceae</taxon>
        <taxon>Chlamydomonas</taxon>
    </lineage>
</organism>
<accession>A0A7R9Z0D1</accession>
<reference evidence="1" key="1">
    <citation type="submission" date="2021-01" db="EMBL/GenBank/DDBJ databases">
        <authorList>
            <person name="Corre E."/>
            <person name="Pelletier E."/>
            <person name="Niang G."/>
            <person name="Scheremetjew M."/>
            <person name="Finn R."/>
            <person name="Kale V."/>
            <person name="Holt S."/>
            <person name="Cochrane G."/>
            <person name="Meng A."/>
            <person name="Brown T."/>
            <person name="Cohen L."/>
        </authorList>
    </citation>
    <scope>NUCLEOTIDE SEQUENCE</scope>
    <source>
        <strain evidence="1">CCMP219</strain>
    </source>
</reference>
<dbReference type="AlphaFoldDB" id="A0A7R9Z0D1"/>